<feature type="region of interest" description="Disordered" evidence="1">
    <location>
        <begin position="303"/>
        <end position="322"/>
    </location>
</feature>
<dbReference type="VEuPathDB" id="FungiDB:SPPG_05476"/>
<feature type="region of interest" description="Disordered" evidence="1">
    <location>
        <begin position="696"/>
        <end position="720"/>
    </location>
</feature>
<sequence>MEDETPEQRALRKKLEDYRQKKEEERKNTKKGTAKPFVVAPSKDVLHAPINTSTNERTRAASKPRFSAFGSTIPRKPAAPSAKAAVPKTKSVARVASSNSLGTAKATGAVGNGKPALQNLKATSPSTTVRRNAPPSKSVPPPPVSRKPTISKAAPPRKSTIPSATNSTAPTRPQKSSASVSKIVTRAASKNTQAPIVSGSVPAREPPLTKTGFNKGRVEGQLEGSTQPRHLAGANEIEDNTAALQHNEERNLGALVREATLACLHQTPPRKAAVSSIGIQTSPALMERLVEQFLRDHQEARGLVEPTSRSTTLIGSTEPKGPSYPALSEFEATHLHSTYFNTKGDVTEDTDPNTSLYPDIPDFEPMEFDTPKAVDREGKIRSALLDIKTDAEFYKEHIKSSPFHFFLSPIILRVVNVDQGYVVAEKNVDVPLVDCFTWLDAFIAYQNFGPSIGQALFQLVAISAFRSRKHDTDAKVVRRVQFASEGRPRFIRQPPYLRKEFWMNWMWFEWKHGFFENSLNILYFGCGMFDNEETKAELQAYWQRCAERHNEELQNGENREAEYSPPPPAMHILEPGQSPPLPSWTSEGGRNSQLDMTVTPSPPRSAYLEGRIRRPFADTPVFPETPLEKIGIRALNNDVTPTPRNLGSLLRSGRQRVGSTPYPRKSDVYGEIIGMLGAMQLNDDGQAHEDAMEDVVTSENKENEVKSAVGTPRAKKEGKKRVGVRFGPEVMEGSTVTLLTPVRAKKKDREALGVDAVLTPVRRSMRNYNEDDYVITKTPAEDDVKTELREWEKSTQMQDRRNTDSSTLTEDKIARLLQEHGYAFVPNKALNVQTPTAGRRMANAMSAKK</sequence>
<feature type="compositionally biased region" description="Basic and acidic residues" evidence="1">
    <location>
        <begin position="1"/>
        <end position="27"/>
    </location>
</feature>
<name>A0A0L0HCF0_SPIPD</name>
<proteinExistence type="predicted"/>
<reference evidence="2 3" key="1">
    <citation type="submission" date="2009-08" db="EMBL/GenBank/DDBJ databases">
        <title>The Genome Sequence of Spizellomyces punctatus strain DAOM BR117.</title>
        <authorList>
            <consortium name="The Broad Institute Genome Sequencing Platform"/>
            <person name="Russ C."/>
            <person name="Cuomo C."/>
            <person name="Shea T."/>
            <person name="Young S.K."/>
            <person name="Zeng Q."/>
            <person name="Koehrsen M."/>
            <person name="Haas B."/>
            <person name="Borodovsky M."/>
            <person name="Guigo R."/>
            <person name="Alvarado L."/>
            <person name="Berlin A."/>
            <person name="Bochicchio J."/>
            <person name="Borenstein D."/>
            <person name="Chapman S."/>
            <person name="Chen Z."/>
            <person name="Engels R."/>
            <person name="Freedman E."/>
            <person name="Gellesch M."/>
            <person name="Goldberg J."/>
            <person name="Griggs A."/>
            <person name="Gujja S."/>
            <person name="Heiman D."/>
            <person name="Hepburn T."/>
            <person name="Howarth C."/>
            <person name="Jen D."/>
            <person name="Larson L."/>
            <person name="Lewis B."/>
            <person name="Mehta T."/>
            <person name="Park D."/>
            <person name="Pearson M."/>
            <person name="Roberts A."/>
            <person name="Saif S."/>
            <person name="Shenoy N."/>
            <person name="Sisk P."/>
            <person name="Stolte C."/>
            <person name="Sykes S."/>
            <person name="Thomson T."/>
            <person name="Walk T."/>
            <person name="White J."/>
            <person name="Yandava C."/>
            <person name="Burger G."/>
            <person name="Gray M.W."/>
            <person name="Holland P.W.H."/>
            <person name="King N."/>
            <person name="Lang F.B.F."/>
            <person name="Roger A.J."/>
            <person name="Ruiz-Trillo I."/>
            <person name="Lander E."/>
            <person name="Nusbaum C."/>
        </authorList>
    </citation>
    <scope>NUCLEOTIDE SEQUENCE [LARGE SCALE GENOMIC DNA]</scope>
    <source>
        <strain evidence="2 3">DAOM BR117</strain>
    </source>
</reference>
<dbReference type="InParanoid" id="A0A0L0HCF0"/>
<dbReference type="RefSeq" id="XP_016607260.1">
    <property type="nucleotide sequence ID" value="XM_016753687.1"/>
</dbReference>
<evidence type="ECO:0000313" key="2">
    <source>
        <dbReference type="EMBL" id="KNC99220.1"/>
    </source>
</evidence>
<feature type="compositionally biased region" description="Polar residues" evidence="1">
    <location>
        <begin position="583"/>
        <end position="599"/>
    </location>
</feature>
<dbReference type="OrthoDB" id="5600312at2759"/>
<organism evidence="2 3">
    <name type="scientific">Spizellomyces punctatus (strain DAOM BR117)</name>
    <dbReference type="NCBI Taxonomy" id="645134"/>
    <lineage>
        <taxon>Eukaryota</taxon>
        <taxon>Fungi</taxon>
        <taxon>Fungi incertae sedis</taxon>
        <taxon>Chytridiomycota</taxon>
        <taxon>Chytridiomycota incertae sedis</taxon>
        <taxon>Chytridiomycetes</taxon>
        <taxon>Spizellomycetales</taxon>
        <taxon>Spizellomycetaceae</taxon>
        <taxon>Spizellomyces</taxon>
    </lineage>
</organism>
<dbReference type="AlphaFoldDB" id="A0A0L0HCF0"/>
<feature type="compositionally biased region" description="Polar residues" evidence="1">
    <location>
        <begin position="120"/>
        <end position="130"/>
    </location>
</feature>
<dbReference type="EMBL" id="KQ257458">
    <property type="protein sequence ID" value="KNC99220.1"/>
    <property type="molecule type" value="Genomic_DNA"/>
</dbReference>
<keyword evidence="3" id="KW-1185">Reference proteome</keyword>
<evidence type="ECO:0000313" key="3">
    <source>
        <dbReference type="Proteomes" id="UP000053201"/>
    </source>
</evidence>
<dbReference type="GeneID" id="27688846"/>
<feature type="region of interest" description="Disordered" evidence="1">
    <location>
        <begin position="581"/>
        <end position="603"/>
    </location>
</feature>
<dbReference type="Proteomes" id="UP000053201">
    <property type="component" value="Unassembled WGS sequence"/>
</dbReference>
<evidence type="ECO:0000256" key="1">
    <source>
        <dbReference type="SAM" id="MobiDB-lite"/>
    </source>
</evidence>
<protein>
    <submittedName>
        <fullName evidence="2">Uncharacterized protein</fullName>
    </submittedName>
</protein>
<feature type="compositionally biased region" description="Polar residues" evidence="1">
    <location>
        <begin position="160"/>
        <end position="195"/>
    </location>
</feature>
<feature type="compositionally biased region" description="Low complexity" evidence="1">
    <location>
        <begin position="74"/>
        <end position="93"/>
    </location>
</feature>
<feature type="region of interest" description="Disordered" evidence="1">
    <location>
        <begin position="1"/>
        <end position="220"/>
    </location>
</feature>
<accession>A0A0L0HCF0</accession>
<gene>
    <name evidence="2" type="ORF">SPPG_05476</name>
</gene>
<feature type="region of interest" description="Disordered" evidence="1">
    <location>
        <begin position="342"/>
        <end position="361"/>
    </location>
</feature>